<dbReference type="Proteomes" id="UP000257109">
    <property type="component" value="Unassembled WGS sequence"/>
</dbReference>
<protein>
    <submittedName>
        <fullName evidence="1">Uncharacterized protein</fullName>
    </submittedName>
</protein>
<dbReference type="OrthoDB" id="1750196at2759"/>
<accession>A0A371IBD3</accession>
<dbReference type="EMBL" id="QJKJ01000492">
    <property type="protein sequence ID" value="RDY12315.1"/>
    <property type="molecule type" value="Genomic_DNA"/>
</dbReference>
<reference evidence="1" key="1">
    <citation type="submission" date="2018-05" db="EMBL/GenBank/DDBJ databases">
        <title>Draft genome of Mucuna pruriens seed.</title>
        <authorList>
            <person name="Nnadi N.E."/>
            <person name="Vos R."/>
            <person name="Hasami M.H."/>
            <person name="Devisetty U.K."/>
            <person name="Aguiy J.C."/>
        </authorList>
    </citation>
    <scope>NUCLEOTIDE SEQUENCE [LARGE SCALE GENOMIC DNA]</scope>
    <source>
        <strain evidence="1">JCA_2017</strain>
    </source>
</reference>
<feature type="non-terminal residue" evidence="1">
    <location>
        <position position="1"/>
    </location>
</feature>
<proteinExistence type="predicted"/>
<organism evidence="1 2">
    <name type="scientific">Mucuna pruriens</name>
    <name type="common">Velvet bean</name>
    <name type="synonym">Dolichos pruriens</name>
    <dbReference type="NCBI Taxonomy" id="157652"/>
    <lineage>
        <taxon>Eukaryota</taxon>
        <taxon>Viridiplantae</taxon>
        <taxon>Streptophyta</taxon>
        <taxon>Embryophyta</taxon>
        <taxon>Tracheophyta</taxon>
        <taxon>Spermatophyta</taxon>
        <taxon>Magnoliopsida</taxon>
        <taxon>eudicotyledons</taxon>
        <taxon>Gunneridae</taxon>
        <taxon>Pentapetalae</taxon>
        <taxon>rosids</taxon>
        <taxon>fabids</taxon>
        <taxon>Fabales</taxon>
        <taxon>Fabaceae</taxon>
        <taxon>Papilionoideae</taxon>
        <taxon>50 kb inversion clade</taxon>
        <taxon>NPAAA clade</taxon>
        <taxon>indigoferoid/millettioid clade</taxon>
        <taxon>Phaseoleae</taxon>
        <taxon>Mucuna</taxon>
    </lineage>
</organism>
<evidence type="ECO:0000313" key="2">
    <source>
        <dbReference type="Proteomes" id="UP000257109"/>
    </source>
</evidence>
<name>A0A371IBD3_MUCPR</name>
<dbReference type="AlphaFoldDB" id="A0A371IBD3"/>
<sequence>MVGNVLSNFVNLLLIGERVEVGMKKGRIGLEATTSHTNESYNIEKEEGTNLTVTSNPRLLAP</sequence>
<gene>
    <name evidence="1" type="ORF">CR513_02905</name>
</gene>
<evidence type="ECO:0000313" key="1">
    <source>
        <dbReference type="EMBL" id="RDY12315.1"/>
    </source>
</evidence>
<comment type="caution">
    <text evidence="1">The sequence shown here is derived from an EMBL/GenBank/DDBJ whole genome shotgun (WGS) entry which is preliminary data.</text>
</comment>
<keyword evidence="2" id="KW-1185">Reference proteome</keyword>